<dbReference type="EMBL" id="FNFO01000002">
    <property type="protein sequence ID" value="SDK15230.1"/>
    <property type="molecule type" value="Genomic_DNA"/>
</dbReference>
<organism evidence="2 3">
    <name type="scientific">Catalinimonas alkaloidigena</name>
    <dbReference type="NCBI Taxonomy" id="1075417"/>
    <lineage>
        <taxon>Bacteria</taxon>
        <taxon>Pseudomonadati</taxon>
        <taxon>Bacteroidota</taxon>
        <taxon>Cytophagia</taxon>
        <taxon>Cytophagales</taxon>
        <taxon>Catalimonadaceae</taxon>
        <taxon>Catalinimonas</taxon>
    </lineage>
</organism>
<dbReference type="Proteomes" id="UP000198510">
    <property type="component" value="Unassembled WGS sequence"/>
</dbReference>
<dbReference type="Pfam" id="PF05050">
    <property type="entry name" value="Methyltransf_21"/>
    <property type="match status" value="1"/>
</dbReference>
<name>A0A1G8ZM53_9BACT</name>
<sequence>MMKLLLEQLFREQYHLLRTAESREFLRLLARYGDAPRYQTKLVRFLNYQAVVPDSLSFVWQFKEIFADQSYRFRTSVARPVIVDCGANIGMSCLYFKQLYPQAQITAFEADPTIASVLVQNLTLNHITDVQVQHKAVWVHNQGIHISQEGADAASVHGTGNRIEVPSQRLRDTLEAYDHIDMLKMDIEGAETEVLCDCRQQLGGVQHMFVEYHAYLGQPQNLSELLAVMTEAGFRYFIRHVQDRTTPFLNHQFRNGSVMDLQLNIFAYRTES</sequence>
<keyword evidence="2" id="KW-0489">Methyltransferase</keyword>
<protein>
    <submittedName>
        <fullName evidence="2">Methyltransferase, FkbM family</fullName>
    </submittedName>
</protein>
<dbReference type="SUPFAM" id="SSF53335">
    <property type="entry name" value="S-adenosyl-L-methionine-dependent methyltransferases"/>
    <property type="match status" value="1"/>
</dbReference>
<evidence type="ECO:0000259" key="1">
    <source>
        <dbReference type="Pfam" id="PF05050"/>
    </source>
</evidence>
<feature type="domain" description="Methyltransferase FkbM" evidence="1">
    <location>
        <begin position="84"/>
        <end position="236"/>
    </location>
</feature>
<evidence type="ECO:0000313" key="2">
    <source>
        <dbReference type="EMBL" id="SDK15230.1"/>
    </source>
</evidence>
<reference evidence="2 3" key="1">
    <citation type="submission" date="2016-10" db="EMBL/GenBank/DDBJ databases">
        <authorList>
            <person name="de Groot N.N."/>
        </authorList>
    </citation>
    <scope>NUCLEOTIDE SEQUENCE [LARGE SCALE GENOMIC DNA]</scope>
    <source>
        <strain evidence="2 3">DSM 25186</strain>
    </source>
</reference>
<proteinExistence type="predicted"/>
<dbReference type="STRING" id="1075417.SAMN05421823_1028"/>
<dbReference type="GO" id="GO:0008168">
    <property type="term" value="F:methyltransferase activity"/>
    <property type="evidence" value="ECO:0007669"/>
    <property type="project" value="UniProtKB-KW"/>
</dbReference>
<dbReference type="Gene3D" id="3.40.50.150">
    <property type="entry name" value="Vaccinia Virus protein VP39"/>
    <property type="match status" value="1"/>
</dbReference>
<evidence type="ECO:0000313" key="3">
    <source>
        <dbReference type="Proteomes" id="UP000198510"/>
    </source>
</evidence>
<keyword evidence="2" id="KW-0808">Transferase</keyword>
<dbReference type="InterPro" id="IPR006342">
    <property type="entry name" value="FkbM_mtfrase"/>
</dbReference>
<dbReference type="NCBIfam" id="TIGR01444">
    <property type="entry name" value="fkbM_fam"/>
    <property type="match status" value="1"/>
</dbReference>
<gene>
    <name evidence="2" type="ORF">SAMN05421823_1028</name>
</gene>
<dbReference type="PANTHER" id="PTHR34203:SF15">
    <property type="entry name" value="SLL1173 PROTEIN"/>
    <property type="match status" value="1"/>
</dbReference>
<dbReference type="PANTHER" id="PTHR34203">
    <property type="entry name" value="METHYLTRANSFERASE, FKBM FAMILY PROTEIN"/>
    <property type="match status" value="1"/>
</dbReference>
<dbReference type="AlphaFoldDB" id="A0A1G8ZM53"/>
<keyword evidence="3" id="KW-1185">Reference proteome</keyword>
<dbReference type="RefSeq" id="WP_245705962.1">
    <property type="nucleotide sequence ID" value="NZ_FNFO01000002.1"/>
</dbReference>
<dbReference type="InterPro" id="IPR029063">
    <property type="entry name" value="SAM-dependent_MTases_sf"/>
</dbReference>
<dbReference type="GO" id="GO:0032259">
    <property type="term" value="P:methylation"/>
    <property type="evidence" value="ECO:0007669"/>
    <property type="project" value="UniProtKB-KW"/>
</dbReference>
<accession>A0A1G8ZM53</accession>
<dbReference type="InterPro" id="IPR052514">
    <property type="entry name" value="SAM-dependent_MTase"/>
</dbReference>